<name>A0A6S6UJ29_9GAMM</name>
<proteinExistence type="inferred from homology"/>
<keyword evidence="2 5" id="KW-0808">Transferase</keyword>
<dbReference type="AlphaFoldDB" id="A0A6S6UJ29"/>
<dbReference type="Gene3D" id="2.160.10.10">
    <property type="entry name" value="Hexapeptide repeat proteins"/>
    <property type="match status" value="1"/>
</dbReference>
<dbReference type="GO" id="GO:0008374">
    <property type="term" value="F:O-acyltransferase activity"/>
    <property type="evidence" value="ECO:0007669"/>
    <property type="project" value="TreeGrafter"/>
</dbReference>
<dbReference type="PROSITE" id="PS00101">
    <property type="entry name" value="HEXAPEP_TRANSFERASES"/>
    <property type="match status" value="1"/>
</dbReference>
<protein>
    <submittedName>
        <fullName evidence="5">Transferase</fullName>
    </submittedName>
</protein>
<dbReference type="SUPFAM" id="SSF51161">
    <property type="entry name" value="Trimeric LpxA-like enzymes"/>
    <property type="match status" value="1"/>
</dbReference>
<reference evidence="5" key="1">
    <citation type="submission" date="2020-01" db="EMBL/GenBank/DDBJ databases">
        <authorList>
            <person name="Meier V. D."/>
            <person name="Meier V D."/>
        </authorList>
    </citation>
    <scope>NUCLEOTIDE SEQUENCE</scope>
    <source>
        <strain evidence="5">HLG_WM_MAG_08</strain>
    </source>
</reference>
<keyword evidence="3" id="KW-0677">Repeat</keyword>
<evidence type="ECO:0000256" key="1">
    <source>
        <dbReference type="ARBA" id="ARBA00007274"/>
    </source>
</evidence>
<evidence type="ECO:0000313" key="5">
    <source>
        <dbReference type="EMBL" id="CAA6827349.1"/>
    </source>
</evidence>
<comment type="similarity">
    <text evidence="1">Belongs to the transferase hexapeptide repeat family.</text>
</comment>
<dbReference type="InterPro" id="IPR051159">
    <property type="entry name" value="Hexapeptide_acetyltransf"/>
</dbReference>
<dbReference type="EMBL" id="CACVAV010000446">
    <property type="protein sequence ID" value="CAA6827349.1"/>
    <property type="molecule type" value="Genomic_DNA"/>
</dbReference>
<evidence type="ECO:0000256" key="3">
    <source>
        <dbReference type="ARBA" id="ARBA00022737"/>
    </source>
</evidence>
<dbReference type="InterPro" id="IPR018357">
    <property type="entry name" value="Hexapep_transf_CS"/>
</dbReference>
<evidence type="ECO:0000256" key="2">
    <source>
        <dbReference type="ARBA" id="ARBA00022679"/>
    </source>
</evidence>
<keyword evidence="4" id="KW-0012">Acyltransferase</keyword>
<dbReference type="CDD" id="cd04647">
    <property type="entry name" value="LbH_MAT_like"/>
    <property type="match status" value="1"/>
</dbReference>
<dbReference type="PANTHER" id="PTHR23416">
    <property type="entry name" value="SIALIC ACID SYNTHASE-RELATED"/>
    <property type="match status" value="1"/>
</dbReference>
<accession>A0A6S6UJ29</accession>
<evidence type="ECO:0000256" key="4">
    <source>
        <dbReference type="ARBA" id="ARBA00023315"/>
    </source>
</evidence>
<dbReference type="GO" id="GO:0005829">
    <property type="term" value="C:cytosol"/>
    <property type="evidence" value="ECO:0007669"/>
    <property type="project" value="TreeGrafter"/>
</dbReference>
<organism evidence="5">
    <name type="scientific">uncultured Thiotrichaceae bacterium</name>
    <dbReference type="NCBI Taxonomy" id="298394"/>
    <lineage>
        <taxon>Bacteria</taxon>
        <taxon>Pseudomonadati</taxon>
        <taxon>Pseudomonadota</taxon>
        <taxon>Gammaproteobacteria</taxon>
        <taxon>Thiotrichales</taxon>
        <taxon>Thiotrichaceae</taxon>
        <taxon>environmental samples</taxon>
    </lineage>
</organism>
<gene>
    <name evidence="5" type="ORF">HELGO_WM67034</name>
</gene>
<dbReference type="InterPro" id="IPR011004">
    <property type="entry name" value="Trimer_LpxA-like_sf"/>
</dbReference>
<dbReference type="InterPro" id="IPR001451">
    <property type="entry name" value="Hexapep"/>
</dbReference>
<dbReference type="PANTHER" id="PTHR23416:SF23">
    <property type="entry name" value="ACETYLTRANSFERASE C18B11.09C-RELATED"/>
    <property type="match status" value="1"/>
</dbReference>
<sequence length="168" mass="18431">MKPLFMNNRMFLWFVSFRHTMVGLRTLYLRKVYGMNLHPSVRISFKSHVDKTNPKGVVIGEDTVVAFNVTILAHDWATERYGAQNKITTTIGKKCFIGCGAIIMPDITIGDEVIVASGAVVTKDVPSHSLIGGNPARIIRSGIRTKSYGRLIDNDHATQSLAAKSVAG</sequence>
<dbReference type="Pfam" id="PF00132">
    <property type="entry name" value="Hexapep"/>
    <property type="match status" value="1"/>
</dbReference>